<organism evidence="4 5">
    <name type="scientific">Candidatus Kaiserbacteria bacterium RIFCSPHIGHO2_01_FULL_55_17</name>
    <dbReference type="NCBI Taxonomy" id="1798484"/>
    <lineage>
        <taxon>Bacteria</taxon>
        <taxon>Candidatus Kaiseribacteriota</taxon>
    </lineage>
</organism>
<reference evidence="4 5" key="1">
    <citation type="journal article" date="2016" name="Nat. Commun.">
        <title>Thousands of microbial genomes shed light on interconnected biogeochemical processes in an aquifer system.</title>
        <authorList>
            <person name="Anantharaman K."/>
            <person name="Brown C.T."/>
            <person name="Hug L.A."/>
            <person name="Sharon I."/>
            <person name="Castelle C.J."/>
            <person name="Probst A.J."/>
            <person name="Thomas B.C."/>
            <person name="Singh A."/>
            <person name="Wilkins M.J."/>
            <person name="Karaoz U."/>
            <person name="Brodie E.L."/>
            <person name="Williams K.H."/>
            <person name="Hubbard S.S."/>
            <person name="Banfield J.F."/>
        </authorList>
    </citation>
    <scope>NUCLEOTIDE SEQUENCE [LARGE SCALE GENOMIC DNA]</scope>
</reference>
<dbReference type="InterPro" id="IPR029057">
    <property type="entry name" value="PRTase-like"/>
</dbReference>
<feature type="domain" description="Phosphoribosyltransferase" evidence="3">
    <location>
        <begin position="3"/>
        <end position="131"/>
    </location>
</feature>
<evidence type="ECO:0000256" key="1">
    <source>
        <dbReference type="ARBA" id="ARBA00022676"/>
    </source>
</evidence>
<gene>
    <name evidence="4" type="ORF">A2853_03360</name>
</gene>
<dbReference type="Pfam" id="PF00156">
    <property type="entry name" value="Pribosyltran"/>
    <property type="match status" value="1"/>
</dbReference>
<keyword evidence="2" id="KW-0808">Transferase</keyword>
<protein>
    <recommendedName>
        <fullName evidence="3">Phosphoribosyltransferase domain-containing protein</fullName>
    </recommendedName>
</protein>
<dbReference type="Proteomes" id="UP000177958">
    <property type="component" value="Unassembled WGS sequence"/>
</dbReference>
<dbReference type="Gene3D" id="3.40.50.2020">
    <property type="match status" value="1"/>
</dbReference>
<sequence length="137" mass="15324">MTWEELQNEIKNLAMKINYTPDIVVGIIRGGLIPARLLSNELNVKNMHCLTVKKVGADRKVMTDILEDVSGKKILLVEDMLETGKSLQVAQAYLEAKGAEVKTACLYTMPISDVKPDYSLKEISEIIKFPWEGTISK</sequence>
<dbReference type="SUPFAM" id="SSF53271">
    <property type="entry name" value="PRTase-like"/>
    <property type="match status" value="1"/>
</dbReference>
<accession>A0A1F6D9E4</accession>
<dbReference type="PANTHER" id="PTHR43363">
    <property type="entry name" value="HYPOXANTHINE PHOSPHORIBOSYLTRANSFERASE"/>
    <property type="match status" value="1"/>
</dbReference>
<evidence type="ECO:0000313" key="4">
    <source>
        <dbReference type="EMBL" id="OGG57937.1"/>
    </source>
</evidence>
<evidence type="ECO:0000313" key="5">
    <source>
        <dbReference type="Proteomes" id="UP000177958"/>
    </source>
</evidence>
<keyword evidence="1" id="KW-0328">Glycosyltransferase</keyword>
<dbReference type="AlphaFoldDB" id="A0A1F6D9E4"/>
<comment type="caution">
    <text evidence="4">The sequence shown here is derived from an EMBL/GenBank/DDBJ whole genome shotgun (WGS) entry which is preliminary data.</text>
</comment>
<dbReference type="PANTHER" id="PTHR43363:SF1">
    <property type="entry name" value="HYPOXANTHINE-GUANINE PHOSPHORIBOSYLTRANSFERASE"/>
    <property type="match status" value="1"/>
</dbReference>
<proteinExistence type="predicted"/>
<evidence type="ECO:0000256" key="2">
    <source>
        <dbReference type="ARBA" id="ARBA00022679"/>
    </source>
</evidence>
<dbReference type="EMBL" id="MFKX01000008">
    <property type="protein sequence ID" value="OGG57937.1"/>
    <property type="molecule type" value="Genomic_DNA"/>
</dbReference>
<name>A0A1F6D9E4_9BACT</name>
<dbReference type="CDD" id="cd06223">
    <property type="entry name" value="PRTases_typeI"/>
    <property type="match status" value="1"/>
</dbReference>
<evidence type="ECO:0000259" key="3">
    <source>
        <dbReference type="Pfam" id="PF00156"/>
    </source>
</evidence>
<dbReference type="GO" id="GO:0016757">
    <property type="term" value="F:glycosyltransferase activity"/>
    <property type="evidence" value="ECO:0007669"/>
    <property type="project" value="UniProtKB-KW"/>
</dbReference>
<dbReference type="InterPro" id="IPR000836">
    <property type="entry name" value="PRTase_dom"/>
</dbReference>